<gene>
    <name evidence="3" type="ORF">H7I41_15640</name>
</gene>
<protein>
    <submittedName>
        <fullName evidence="3">TIGR02234 family membrane protein</fullName>
    </submittedName>
</protein>
<dbReference type="EMBL" id="JACKSJ010000122">
    <property type="protein sequence ID" value="MCV7171346.1"/>
    <property type="molecule type" value="Genomic_DNA"/>
</dbReference>
<feature type="transmembrane region" description="Helical" evidence="2">
    <location>
        <begin position="120"/>
        <end position="141"/>
    </location>
</feature>
<name>A0A9X3BW73_9MYCO</name>
<keyword evidence="4" id="KW-1185">Reference proteome</keyword>
<organism evidence="3 4">
    <name type="scientific">[Mycobacterium] manitobense</name>
    <dbReference type="NCBI Taxonomy" id="190147"/>
    <lineage>
        <taxon>Bacteria</taxon>
        <taxon>Bacillati</taxon>
        <taxon>Actinomycetota</taxon>
        <taxon>Actinomycetes</taxon>
        <taxon>Mycobacteriales</taxon>
        <taxon>Mycobacteriaceae</taxon>
        <taxon>Mycolicibacterium</taxon>
    </lineage>
</organism>
<dbReference type="AlphaFoldDB" id="A0A9X3BW73"/>
<dbReference type="InterPro" id="IPR019051">
    <property type="entry name" value="Trp_biosyn_TM_oprn/chp"/>
</dbReference>
<proteinExistence type="predicted"/>
<keyword evidence="2" id="KW-0812">Transmembrane</keyword>
<reference evidence="3" key="1">
    <citation type="submission" date="2020-07" db="EMBL/GenBank/DDBJ databases">
        <authorList>
            <person name="Pettersson B.M.F."/>
            <person name="Behra P.R.K."/>
            <person name="Ramesh M."/>
            <person name="Das S."/>
            <person name="Dasgupta S."/>
            <person name="Kirsebom L.A."/>
        </authorList>
    </citation>
    <scope>NUCLEOTIDE SEQUENCE</scope>
    <source>
        <strain evidence="3">DSM 44615</strain>
    </source>
</reference>
<evidence type="ECO:0000313" key="3">
    <source>
        <dbReference type="EMBL" id="MCV7171346.1"/>
    </source>
</evidence>
<dbReference type="NCBIfam" id="TIGR02234">
    <property type="entry name" value="trp_oprn_chp"/>
    <property type="match status" value="1"/>
</dbReference>
<feature type="transmembrane region" description="Helical" evidence="2">
    <location>
        <begin position="74"/>
        <end position="96"/>
    </location>
</feature>
<dbReference type="Pfam" id="PF09534">
    <property type="entry name" value="Trp_oprn_chp"/>
    <property type="match status" value="1"/>
</dbReference>
<keyword evidence="2" id="KW-0472">Membrane</keyword>
<accession>A0A9X3BW73</accession>
<sequence>MIRVAQLLLVLAAGALWVASRMTWVQVSSFDGLTHPRTTALTGATWSTALIPLALLVLAAAVAALAVRGWPLRLLAVLVALASAGMAYLAITLWVVRDVGPRAADLAEVPVADLTGAQRFHTGAAIAVVAAACALVGAVLLMRSAARARAMPGKYAAPAARREAVARQEGGESASGPDGMSERMIWDALDEGRDPTGPDNQGR</sequence>
<evidence type="ECO:0000256" key="1">
    <source>
        <dbReference type="SAM" id="MobiDB-lite"/>
    </source>
</evidence>
<dbReference type="InterPro" id="IPR011746">
    <property type="entry name" value="Trp_synth-assoc_CHP"/>
</dbReference>
<dbReference type="RefSeq" id="WP_264013534.1">
    <property type="nucleotide sequence ID" value="NZ_JACKSJ010000122.1"/>
</dbReference>
<feature type="compositionally biased region" description="Basic and acidic residues" evidence="1">
    <location>
        <begin position="180"/>
        <end position="203"/>
    </location>
</feature>
<comment type="caution">
    <text evidence="3">The sequence shown here is derived from an EMBL/GenBank/DDBJ whole genome shotgun (WGS) entry which is preliminary data.</text>
</comment>
<keyword evidence="2" id="KW-1133">Transmembrane helix</keyword>
<feature type="transmembrane region" description="Helical" evidence="2">
    <location>
        <begin position="45"/>
        <end position="67"/>
    </location>
</feature>
<dbReference type="Proteomes" id="UP001140293">
    <property type="component" value="Unassembled WGS sequence"/>
</dbReference>
<evidence type="ECO:0000313" key="4">
    <source>
        <dbReference type="Proteomes" id="UP001140293"/>
    </source>
</evidence>
<reference evidence="3" key="2">
    <citation type="journal article" date="2022" name="BMC Genomics">
        <title>Comparative genome analysis of mycobacteria focusing on tRNA and non-coding RNA.</title>
        <authorList>
            <person name="Behra P.R.K."/>
            <person name="Pettersson B.M.F."/>
            <person name="Ramesh M."/>
            <person name="Das S."/>
            <person name="Dasgupta S."/>
            <person name="Kirsebom L.A."/>
        </authorList>
    </citation>
    <scope>NUCLEOTIDE SEQUENCE</scope>
    <source>
        <strain evidence="3">DSM 44615</strain>
    </source>
</reference>
<feature type="region of interest" description="Disordered" evidence="1">
    <location>
        <begin position="162"/>
        <end position="203"/>
    </location>
</feature>
<evidence type="ECO:0000256" key="2">
    <source>
        <dbReference type="SAM" id="Phobius"/>
    </source>
</evidence>